<evidence type="ECO:0000313" key="2">
    <source>
        <dbReference type="Proteomes" id="UP000746649"/>
    </source>
</evidence>
<gene>
    <name evidence="1" type="ORF">I6M88_22980</name>
</gene>
<sequence length="108" mass="11843">MSNKINESYLNVEEINQTTGEVITLSSTSETSVQTVPLMRLGVFVPTLKSTNKAIAKKSNVGSNINASDDLRHLELAKSEGFERITISGPRLDMDTDFKVWTGIISVL</sequence>
<organism evidence="1 2">
    <name type="scientific">Citrobacter sedlakii</name>
    <dbReference type="NCBI Taxonomy" id="67826"/>
    <lineage>
        <taxon>Bacteria</taxon>
        <taxon>Pseudomonadati</taxon>
        <taxon>Pseudomonadota</taxon>
        <taxon>Gammaproteobacteria</taxon>
        <taxon>Enterobacterales</taxon>
        <taxon>Enterobacteriaceae</taxon>
        <taxon>Citrobacter</taxon>
        <taxon>Citrobacter freundii complex</taxon>
    </lineage>
</organism>
<accession>A0ABS0ZYB3</accession>
<dbReference type="EMBL" id="JADWND010000023">
    <property type="protein sequence ID" value="MBJ8383803.1"/>
    <property type="molecule type" value="Genomic_DNA"/>
</dbReference>
<reference evidence="1 2" key="1">
    <citation type="submission" date="2020-11" db="EMBL/GenBank/DDBJ databases">
        <title>Enhanced detection system for hospital associated transmission using whole genome sequencing surveillance.</title>
        <authorList>
            <person name="Harrison L.H."/>
            <person name="Van Tyne D."/>
            <person name="Marsh J.W."/>
            <person name="Griffith M.P."/>
            <person name="Snyder D.J."/>
            <person name="Cooper V.S."/>
            <person name="Mustapha M."/>
        </authorList>
    </citation>
    <scope>NUCLEOTIDE SEQUENCE [LARGE SCALE GENOMIC DNA]</scope>
    <source>
        <strain evidence="1 2">CB00117</strain>
    </source>
</reference>
<comment type="caution">
    <text evidence="1">The sequence shown here is derived from an EMBL/GenBank/DDBJ whole genome shotgun (WGS) entry which is preliminary data.</text>
</comment>
<keyword evidence="2" id="KW-1185">Reference proteome</keyword>
<protein>
    <submittedName>
        <fullName evidence="1">RepB family plasmid replication initiator protein</fullName>
    </submittedName>
</protein>
<proteinExistence type="predicted"/>
<feature type="non-terminal residue" evidence="1">
    <location>
        <position position="108"/>
    </location>
</feature>
<dbReference type="Proteomes" id="UP000746649">
    <property type="component" value="Unassembled WGS sequence"/>
</dbReference>
<name>A0ABS0ZYB3_9ENTR</name>
<evidence type="ECO:0000313" key="1">
    <source>
        <dbReference type="EMBL" id="MBJ8383803.1"/>
    </source>
</evidence>